<reference evidence="1" key="1">
    <citation type="submission" date="2022-07" db="EMBL/GenBank/DDBJ databases">
        <title>Phylogenomic reconstructions and comparative analyses of Kickxellomycotina fungi.</title>
        <authorList>
            <person name="Reynolds N.K."/>
            <person name="Stajich J.E."/>
            <person name="Barry K."/>
            <person name="Grigoriev I.V."/>
            <person name="Crous P."/>
            <person name="Smith M.E."/>
        </authorList>
    </citation>
    <scope>NUCLEOTIDE SEQUENCE</scope>
    <source>
        <strain evidence="1">CBS 109366</strain>
    </source>
</reference>
<organism evidence="1 2">
    <name type="scientific">Coemansia nantahalensis</name>
    <dbReference type="NCBI Taxonomy" id="2789366"/>
    <lineage>
        <taxon>Eukaryota</taxon>
        <taxon>Fungi</taxon>
        <taxon>Fungi incertae sedis</taxon>
        <taxon>Zoopagomycota</taxon>
        <taxon>Kickxellomycotina</taxon>
        <taxon>Kickxellomycetes</taxon>
        <taxon>Kickxellales</taxon>
        <taxon>Kickxellaceae</taxon>
        <taxon>Coemansia</taxon>
    </lineage>
</organism>
<sequence length="204" mass="23051">PLPNYPFVSIGPAVRPQPAPVVEEPPTRFTLLRHGFQIRRHTQLDACNLPRLRELLEQSFGRTLDGAYFDRLRALERTDGVEIIVAGDYQGAVIVTHEPVPGAHWRVPYLDKFAVLPAAQGTGMADILWAQLRRACPACMWRSRNDNGVNRWYFDRAEGHLRAPPPAHGTRWVFFWYASPATALTPDQIHDGIRVAQAIPPSFR</sequence>
<protein>
    <submittedName>
        <fullName evidence="1">Amino-acid acetyltransferase, mitochondrial</fullName>
        <ecNumber evidence="1">2.3.1.1</ecNumber>
    </submittedName>
</protein>
<comment type="caution">
    <text evidence="1">The sequence shown here is derived from an EMBL/GenBank/DDBJ whole genome shotgun (WGS) entry which is preliminary data.</text>
</comment>
<dbReference type="Proteomes" id="UP001140234">
    <property type="component" value="Unassembled WGS sequence"/>
</dbReference>
<keyword evidence="1" id="KW-0012">Acyltransferase</keyword>
<feature type="non-terminal residue" evidence="1">
    <location>
        <position position="1"/>
    </location>
</feature>
<keyword evidence="2" id="KW-1185">Reference proteome</keyword>
<dbReference type="EC" id="2.3.1.1" evidence="1"/>
<name>A0ACC1JID5_9FUNG</name>
<accession>A0ACC1JID5</accession>
<dbReference type="EMBL" id="JANBUJ010004267">
    <property type="protein sequence ID" value="KAJ2757958.1"/>
    <property type="molecule type" value="Genomic_DNA"/>
</dbReference>
<evidence type="ECO:0000313" key="2">
    <source>
        <dbReference type="Proteomes" id="UP001140234"/>
    </source>
</evidence>
<gene>
    <name evidence="1" type="primary">ARG2</name>
    <name evidence="1" type="ORF">IWQ57_006957</name>
</gene>
<evidence type="ECO:0000313" key="1">
    <source>
        <dbReference type="EMBL" id="KAJ2757958.1"/>
    </source>
</evidence>
<keyword evidence="1" id="KW-0808">Transferase</keyword>
<proteinExistence type="predicted"/>